<dbReference type="SUPFAM" id="SSF52172">
    <property type="entry name" value="CheY-like"/>
    <property type="match status" value="1"/>
</dbReference>
<feature type="modified residue" description="4-aspartylphosphate" evidence="2">
    <location>
        <position position="99"/>
    </location>
</feature>
<evidence type="ECO:0000259" key="3">
    <source>
        <dbReference type="PROSITE" id="PS50110"/>
    </source>
</evidence>
<dbReference type="GO" id="GO:0000160">
    <property type="term" value="P:phosphorelay signal transduction system"/>
    <property type="evidence" value="ECO:0007669"/>
    <property type="project" value="InterPro"/>
</dbReference>
<keyword evidence="5" id="KW-1185">Reference proteome</keyword>
<accession>A0A830GC43</accession>
<dbReference type="SMART" id="SM00448">
    <property type="entry name" value="REC"/>
    <property type="match status" value="1"/>
</dbReference>
<protein>
    <recommendedName>
        <fullName evidence="3">Response regulatory domain-containing protein</fullName>
    </recommendedName>
</protein>
<feature type="domain" description="Response regulatory" evidence="3">
    <location>
        <begin position="51"/>
        <end position="161"/>
    </location>
</feature>
<dbReference type="InterPro" id="IPR011006">
    <property type="entry name" value="CheY-like_superfamily"/>
</dbReference>
<dbReference type="Gene3D" id="3.40.50.2300">
    <property type="match status" value="1"/>
</dbReference>
<keyword evidence="1 2" id="KW-0597">Phosphoprotein</keyword>
<dbReference type="Proteomes" id="UP000608850">
    <property type="component" value="Unassembled WGS sequence"/>
</dbReference>
<evidence type="ECO:0000313" key="5">
    <source>
        <dbReference type="Proteomes" id="UP000608850"/>
    </source>
</evidence>
<proteinExistence type="predicted"/>
<dbReference type="PANTHER" id="PTHR44591">
    <property type="entry name" value="STRESS RESPONSE REGULATOR PROTEIN 1"/>
    <property type="match status" value="1"/>
</dbReference>
<evidence type="ECO:0000256" key="1">
    <source>
        <dbReference type="ARBA" id="ARBA00022553"/>
    </source>
</evidence>
<name>A0A830GC43_9EURY</name>
<dbReference type="InterPro" id="IPR001789">
    <property type="entry name" value="Sig_transdc_resp-reg_receiver"/>
</dbReference>
<dbReference type="OrthoDB" id="9652at2157"/>
<dbReference type="InterPro" id="IPR050595">
    <property type="entry name" value="Bact_response_regulator"/>
</dbReference>
<dbReference type="RefSeq" id="WP_188878216.1">
    <property type="nucleotide sequence ID" value="NZ_BMOQ01000004.1"/>
</dbReference>
<sequence>MALMICEACSTAQNFSILRSDATCQVCGAGEEFLAPISDAESDAGVDRTDTVLLADDDDELRETFRLWLSGDRWDCRTAADGEAALHALDADVDVLVLDRRMPDLTGPEIVERLHETDFDGRVLVVSAYEQDTVLSEDDVDGYLTKPIRRQTFVETLERVAPAENDADEA</sequence>
<evidence type="ECO:0000313" key="4">
    <source>
        <dbReference type="EMBL" id="GGN16260.1"/>
    </source>
</evidence>
<comment type="caution">
    <text evidence="4">The sequence shown here is derived from an EMBL/GenBank/DDBJ whole genome shotgun (WGS) entry which is preliminary data.</text>
</comment>
<dbReference type="PROSITE" id="PS50110">
    <property type="entry name" value="RESPONSE_REGULATORY"/>
    <property type="match status" value="1"/>
</dbReference>
<reference evidence="4 5" key="1">
    <citation type="journal article" date="2019" name="Int. J. Syst. Evol. Microbiol.">
        <title>The Global Catalogue of Microorganisms (GCM) 10K type strain sequencing project: providing services to taxonomists for standard genome sequencing and annotation.</title>
        <authorList>
            <consortium name="The Broad Institute Genomics Platform"/>
            <consortium name="The Broad Institute Genome Sequencing Center for Infectious Disease"/>
            <person name="Wu L."/>
            <person name="Ma J."/>
        </authorList>
    </citation>
    <scope>NUCLEOTIDE SEQUENCE [LARGE SCALE GENOMIC DNA]</scope>
    <source>
        <strain evidence="4 5">JCM 16331</strain>
    </source>
</reference>
<gene>
    <name evidence="4" type="ORF">GCM10009021_15950</name>
</gene>
<dbReference type="Pfam" id="PF00072">
    <property type="entry name" value="Response_reg"/>
    <property type="match status" value="1"/>
</dbReference>
<dbReference type="AlphaFoldDB" id="A0A830GC43"/>
<organism evidence="4 5">
    <name type="scientific">Halarchaeum nitratireducens</name>
    <dbReference type="NCBI Taxonomy" id="489913"/>
    <lineage>
        <taxon>Archaea</taxon>
        <taxon>Methanobacteriati</taxon>
        <taxon>Methanobacteriota</taxon>
        <taxon>Stenosarchaea group</taxon>
        <taxon>Halobacteria</taxon>
        <taxon>Halobacteriales</taxon>
        <taxon>Halobacteriaceae</taxon>
    </lineage>
</organism>
<evidence type="ECO:0000256" key="2">
    <source>
        <dbReference type="PROSITE-ProRule" id="PRU00169"/>
    </source>
</evidence>
<dbReference type="PANTHER" id="PTHR44591:SF3">
    <property type="entry name" value="RESPONSE REGULATORY DOMAIN-CONTAINING PROTEIN"/>
    <property type="match status" value="1"/>
</dbReference>
<dbReference type="EMBL" id="BMOQ01000004">
    <property type="protein sequence ID" value="GGN16260.1"/>
    <property type="molecule type" value="Genomic_DNA"/>
</dbReference>